<evidence type="ECO:0000313" key="4">
    <source>
        <dbReference type="EMBL" id="NWE09383.1"/>
    </source>
</evidence>
<dbReference type="Pfam" id="PF12146">
    <property type="entry name" value="Hydrolase_4"/>
    <property type="match status" value="1"/>
</dbReference>
<sequence length="289" mass="30575">MLRNIGFWLGLFMLTPGLALAAPATFVTRDITFANADVALAGTVYLPEHPVAGVVLVHGSGQVPRMSSFATTLAQRGIAVLTYDKRGVGQSGGVYAGPEVGGNNLDASNLAALAGDANAALVVLSTTLAANPVPVGLVGFSQAGWIIPLAAERNRSINFMVLFSGPLLTTLEQLRFQFLTQGKADFWHTHSEADARQHIAQDPDRYDFAATDPRAALASISVPGLWLLGGQDLQTPAFMAIERLGALKAQGKPFEYRLYPELGHNVSPGGAGQSVDDAVKWIKGVKLTR</sequence>
<dbReference type="EMBL" id="JACARL010000065">
    <property type="protein sequence ID" value="NWE82986.1"/>
    <property type="molecule type" value="Genomic_DNA"/>
</dbReference>
<organism evidence="5 8">
    <name type="scientific">Pseudomonas edaphica</name>
    <dbReference type="NCBI Taxonomy" id="2006980"/>
    <lineage>
        <taxon>Bacteria</taxon>
        <taxon>Pseudomonadati</taxon>
        <taxon>Pseudomonadota</taxon>
        <taxon>Gammaproteobacteria</taxon>
        <taxon>Pseudomonadales</taxon>
        <taxon>Pseudomonadaceae</taxon>
        <taxon>Pseudomonas</taxon>
    </lineage>
</organism>
<evidence type="ECO:0000313" key="8">
    <source>
        <dbReference type="Proteomes" id="UP000590218"/>
    </source>
</evidence>
<feature type="chain" id="PRO_5044130974" evidence="1">
    <location>
        <begin position="22"/>
        <end position="289"/>
    </location>
</feature>
<dbReference type="Proteomes" id="UP000590218">
    <property type="component" value="Unassembled WGS sequence"/>
</dbReference>
<feature type="domain" description="Serine aminopeptidase S33" evidence="2">
    <location>
        <begin position="49"/>
        <end position="213"/>
    </location>
</feature>
<dbReference type="RefSeq" id="WP_099549699.1">
    <property type="nucleotide sequence ID" value="NZ_JACAOZ010000006.1"/>
</dbReference>
<name>A0A7Y8FQY5_9PSED</name>
<feature type="signal peptide" evidence="1">
    <location>
        <begin position="1"/>
        <end position="21"/>
    </location>
</feature>
<dbReference type="EMBL" id="JACARM010000034">
    <property type="protein sequence ID" value="NWE09383.1"/>
    <property type="molecule type" value="Genomic_DNA"/>
</dbReference>
<evidence type="ECO:0000313" key="5">
    <source>
        <dbReference type="EMBL" id="NWE82986.1"/>
    </source>
</evidence>
<dbReference type="EMBL" id="JACAOZ010000006">
    <property type="protein sequence ID" value="NVZ55976.1"/>
    <property type="molecule type" value="Genomic_DNA"/>
</dbReference>
<evidence type="ECO:0000313" key="7">
    <source>
        <dbReference type="Proteomes" id="UP000563268"/>
    </source>
</evidence>
<dbReference type="PANTHER" id="PTHR43265">
    <property type="entry name" value="ESTERASE ESTD"/>
    <property type="match status" value="1"/>
</dbReference>
<gene>
    <name evidence="4" type="ORF">HX788_19960</name>
    <name evidence="5" type="ORF">HX795_12810</name>
    <name evidence="3" type="ORF">HX797_06845</name>
</gene>
<dbReference type="PANTHER" id="PTHR43265:SF1">
    <property type="entry name" value="ESTERASE ESTD"/>
    <property type="match status" value="1"/>
</dbReference>
<dbReference type="InterPro" id="IPR029058">
    <property type="entry name" value="AB_hydrolase_fold"/>
</dbReference>
<dbReference type="GO" id="GO:0052689">
    <property type="term" value="F:carboxylic ester hydrolase activity"/>
    <property type="evidence" value="ECO:0007669"/>
    <property type="project" value="TreeGrafter"/>
</dbReference>
<evidence type="ECO:0000313" key="3">
    <source>
        <dbReference type="EMBL" id="NVZ55976.1"/>
    </source>
</evidence>
<dbReference type="InterPro" id="IPR022742">
    <property type="entry name" value="Hydrolase_4"/>
</dbReference>
<comment type="caution">
    <text evidence="5">The sequence shown here is derived from an EMBL/GenBank/DDBJ whole genome shotgun (WGS) entry which is preliminary data.</text>
</comment>
<dbReference type="AlphaFoldDB" id="A0A7Y8FQY5"/>
<proteinExistence type="predicted"/>
<protein>
    <submittedName>
        <fullName evidence="5">Alpha/beta fold hydrolase</fullName>
    </submittedName>
</protein>
<evidence type="ECO:0000313" key="6">
    <source>
        <dbReference type="Proteomes" id="UP000560470"/>
    </source>
</evidence>
<keyword evidence="1" id="KW-0732">Signal</keyword>
<dbReference type="Proteomes" id="UP000563268">
    <property type="component" value="Unassembled WGS sequence"/>
</dbReference>
<evidence type="ECO:0000256" key="1">
    <source>
        <dbReference type="SAM" id="SignalP"/>
    </source>
</evidence>
<dbReference type="Proteomes" id="UP000560470">
    <property type="component" value="Unassembled WGS sequence"/>
</dbReference>
<evidence type="ECO:0000259" key="2">
    <source>
        <dbReference type="Pfam" id="PF12146"/>
    </source>
</evidence>
<dbReference type="SUPFAM" id="SSF53474">
    <property type="entry name" value="alpha/beta-Hydrolases"/>
    <property type="match status" value="1"/>
</dbReference>
<accession>A0A7Y8FQY5</accession>
<dbReference type="Gene3D" id="3.40.50.1820">
    <property type="entry name" value="alpha/beta hydrolase"/>
    <property type="match status" value="1"/>
</dbReference>
<reference evidence="6 7" key="1">
    <citation type="submission" date="2020-04" db="EMBL/GenBank/DDBJ databases">
        <title>Molecular characterization of pseudomonads from Agaricus bisporus reveal novel blotch 2 pathogens in Western Europe.</title>
        <authorList>
            <person name="Taparia T."/>
            <person name="Krijger M."/>
            <person name="Haynes E."/>
            <person name="Elpinstone J.G."/>
            <person name="Noble R."/>
            <person name="Van Der Wolf J."/>
        </authorList>
    </citation>
    <scope>NUCLEOTIDE SEQUENCE [LARGE SCALE GENOMIC DNA]</scope>
    <source>
        <strain evidence="3 6">B7002</strain>
        <strain evidence="5 8">K6002</strain>
        <strain evidence="4 7">K7002</strain>
    </source>
</reference>
<keyword evidence="5" id="KW-0378">Hydrolase</keyword>
<dbReference type="InterPro" id="IPR053145">
    <property type="entry name" value="AB_hydrolase_Est10"/>
</dbReference>